<evidence type="ECO:0000313" key="4">
    <source>
        <dbReference type="Proteomes" id="UP000191897"/>
    </source>
</evidence>
<protein>
    <submittedName>
        <fullName evidence="3">Uncharacterized protein</fullName>
    </submittedName>
</protein>
<dbReference type="Pfam" id="PF05016">
    <property type="entry name" value="ParE_toxin"/>
    <property type="match status" value="1"/>
</dbReference>
<accession>A0A1S7PYX8</accession>
<name>A0A1S7PYX8_AGRTU</name>
<dbReference type="InterPro" id="IPR007712">
    <property type="entry name" value="RelE/ParE_toxin"/>
</dbReference>
<comment type="similarity">
    <text evidence="1">Belongs to the RelE toxin family.</text>
</comment>
<sequence>MILIWKIEFQRAAVKQLGALTKSDANRIVSFLTDRIARDGNPRRTGAALQGSELGNFWRYRVGDYRIICDIQDHKLVVLVVEIGHRREIYR</sequence>
<dbReference type="SUPFAM" id="SSF143011">
    <property type="entry name" value="RelE-like"/>
    <property type="match status" value="1"/>
</dbReference>
<gene>
    <name evidence="3" type="ORF">AGR4C_Cc50208</name>
</gene>
<dbReference type="InterPro" id="IPR035093">
    <property type="entry name" value="RelE/ParE_toxin_dom_sf"/>
</dbReference>
<dbReference type="EMBL" id="FBWC01000014">
    <property type="protein sequence ID" value="CUX28634.1"/>
    <property type="molecule type" value="Genomic_DNA"/>
</dbReference>
<dbReference type="Proteomes" id="UP000191897">
    <property type="component" value="Unassembled WGS sequence"/>
</dbReference>
<proteinExistence type="inferred from homology"/>
<dbReference type="PANTHER" id="PTHR35601:SF1">
    <property type="entry name" value="TOXIN RELE"/>
    <property type="match status" value="1"/>
</dbReference>
<dbReference type="Gene3D" id="3.30.2310.20">
    <property type="entry name" value="RelE-like"/>
    <property type="match status" value="1"/>
</dbReference>
<evidence type="ECO:0000256" key="1">
    <source>
        <dbReference type="ARBA" id="ARBA00006226"/>
    </source>
</evidence>
<evidence type="ECO:0000313" key="3">
    <source>
        <dbReference type="EMBL" id="CUX28634.1"/>
    </source>
</evidence>
<dbReference type="PANTHER" id="PTHR35601">
    <property type="entry name" value="TOXIN RELE"/>
    <property type="match status" value="1"/>
</dbReference>
<reference evidence="3 4" key="1">
    <citation type="submission" date="2016-01" db="EMBL/GenBank/DDBJ databases">
        <authorList>
            <person name="Oliw E.H."/>
        </authorList>
    </citation>
    <scope>NUCLEOTIDE SEQUENCE [LARGE SCALE GENOMIC DNA]</scope>
    <source>
        <strain evidence="3 4">Kerr 14</strain>
    </source>
</reference>
<evidence type="ECO:0000256" key="2">
    <source>
        <dbReference type="ARBA" id="ARBA00022649"/>
    </source>
</evidence>
<dbReference type="AlphaFoldDB" id="A0A1S7PYX8"/>
<organism evidence="3 4">
    <name type="scientific">Agrobacterium tumefaciens str. Kerr 14</name>
    <dbReference type="NCBI Taxonomy" id="1183424"/>
    <lineage>
        <taxon>Bacteria</taxon>
        <taxon>Pseudomonadati</taxon>
        <taxon>Pseudomonadota</taxon>
        <taxon>Alphaproteobacteria</taxon>
        <taxon>Hyphomicrobiales</taxon>
        <taxon>Rhizobiaceae</taxon>
        <taxon>Rhizobium/Agrobacterium group</taxon>
        <taxon>Agrobacterium</taxon>
        <taxon>Agrobacterium tumefaciens complex</taxon>
    </lineage>
</organism>
<keyword evidence="2" id="KW-1277">Toxin-antitoxin system</keyword>